<dbReference type="EMBL" id="BC020631">
    <property type="protein sequence ID" value="AAH20631.1"/>
    <property type="molecule type" value="mRNA"/>
</dbReference>
<keyword evidence="1" id="KW-1133">Transmembrane helix</keyword>
<evidence type="ECO:0000256" key="1">
    <source>
        <dbReference type="SAM" id="Phobius"/>
    </source>
</evidence>
<protein>
    <submittedName>
        <fullName evidence="2">ASAP1 protein</fullName>
    </submittedName>
</protein>
<feature type="transmembrane region" description="Helical" evidence="1">
    <location>
        <begin position="12"/>
        <end position="31"/>
    </location>
</feature>
<accession>Q8WWA4</accession>
<keyword evidence="1" id="KW-0812">Transmembrane</keyword>
<dbReference type="ChiTaRS" id="ASAP1">
    <property type="organism name" value="human"/>
</dbReference>
<name>Q8WWA4_HUMAN</name>
<evidence type="ECO:0000313" key="2">
    <source>
        <dbReference type="EMBL" id="AAH20631.1"/>
    </source>
</evidence>
<dbReference type="OrthoDB" id="435430at2759"/>
<dbReference type="AlphaFoldDB" id="Q8WWA4"/>
<reference evidence="2" key="1">
    <citation type="journal article" date="2004" name="Genome Res.">
        <title>The status, quality, and expansion of the NIH full-length cDNA project: the Mammalian Gene Collection (MGC).</title>
        <authorList>
            <consortium name="The MGC Project Team"/>
            <person name="Gerhard D.S."/>
            <person name="Wagner L."/>
            <person name="Feingold E.A."/>
            <person name="Shenmen C.M."/>
            <person name="Grouse L.H."/>
            <person name="Schuler G."/>
            <person name="Klein S.L."/>
            <person name="Old S."/>
            <person name="Rasooly R."/>
            <person name="Good P."/>
            <person name="Guyer M."/>
            <person name="Peck A.M."/>
            <person name="Derge J.G."/>
            <person name="Lipman D."/>
            <person name="Collins F.S."/>
            <person name="Jang W."/>
            <person name="Sherry S."/>
            <person name="Feolo M."/>
            <person name="Misquitta L."/>
            <person name="Lee E."/>
            <person name="Rotmistrovsky K."/>
            <person name="Greenhut S.F."/>
            <person name="Schaefer C.F."/>
            <person name="Buetow K."/>
            <person name="Bonner T.I."/>
            <person name="Haussler D."/>
            <person name="Kent J."/>
            <person name="Kiekhaus M."/>
            <person name="Furey T."/>
            <person name="Brent M."/>
            <person name="Prange C."/>
            <person name="Schreiber K."/>
            <person name="Shapiro N."/>
            <person name="Bhat N.K."/>
            <person name="Hopkins R.F."/>
            <person name="Hsie F."/>
            <person name="Driscoll T."/>
            <person name="Soares M.B."/>
            <person name="Casavant T.L."/>
            <person name="Scheetz T.E."/>
            <person name="Brown-stein M.J."/>
            <person name="Usdin T.B."/>
            <person name="Toshiyuki S."/>
            <person name="Carninci P."/>
            <person name="Piao Y."/>
            <person name="Dudekula D.B."/>
            <person name="Ko M.S."/>
            <person name="Kawakami K."/>
            <person name="Suzuki Y."/>
            <person name="Sugano S."/>
            <person name="Gruber C.E."/>
            <person name="Smith M.R."/>
            <person name="Simmons B."/>
            <person name="Moore T."/>
            <person name="Waterman R."/>
            <person name="Johnson S.L."/>
            <person name="Ruan Y."/>
            <person name="Wei C.L."/>
            <person name="Mathavan S."/>
            <person name="Gunaratne P.H."/>
            <person name="Wu J."/>
            <person name="Garcia A.M."/>
            <person name="Hulyk S.W."/>
            <person name="Fuh E."/>
            <person name="Yuan Y."/>
            <person name="Sneed A."/>
            <person name="Kowis C."/>
            <person name="Hodgson A."/>
            <person name="Muzny D.M."/>
            <person name="McPherson J."/>
            <person name="Gibbs R.A."/>
            <person name="Fahey J."/>
            <person name="Helton E."/>
            <person name="Ketteman M."/>
            <person name="Madan A."/>
            <person name="Rodrigues S."/>
            <person name="Sanchez A."/>
            <person name="Whiting M."/>
            <person name="Madari A."/>
            <person name="Young A.C."/>
            <person name="Wetherby K.D."/>
            <person name="Granite S.J."/>
            <person name="Kwong P.N."/>
            <person name="Brinkley C.P."/>
            <person name="Pearson R.L."/>
            <person name="Bouffard G.G."/>
            <person name="Blakesly R.W."/>
            <person name="Green E.D."/>
            <person name="Dickson M.C."/>
            <person name="Rodriguez A.C."/>
            <person name="Grimwood J."/>
            <person name="Schmutz J."/>
            <person name="Myers R.M."/>
            <person name="Butterfield Y.S."/>
            <person name="Griffith M."/>
            <person name="Griffith O.L."/>
            <person name="Krzywinski M.I."/>
            <person name="Liao N."/>
            <person name="Morin R."/>
            <person name="Morrin R."/>
            <person name="Palmquist D."/>
            <person name="Petrescu A.S."/>
            <person name="Skalska U."/>
            <person name="Smailus D.E."/>
            <person name="Stott J.M."/>
            <person name="Schnerch A."/>
            <person name="Schein J.E."/>
            <person name="Jones S.J."/>
            <person name="Holt R.A."/>
            <person name="Baross A."/>
            <person name="Marra M.A."/>
            <person name="Clifton S."/>
            <person name="Makowski K.A."/>
            <person name="Bosak S."/>
            <person name="Malek J."/>
        </authorList>
    </citation>
    <scope>NUCLEOTIDE SEQUENCE [LARGE SCALE MRNA]</scope>
    <source>
        <tissue evidence="2">Placenta</tissue>
    </source>
</reference>
<keyword evidence="1" id="KW-0472">Membrane</keyword>
<sequence length="36" mass="4357">MNAHLSDVLKHPLHPFFIIFLVLFLDKFKLLKDYSR</sequence>
<organism evidence="2">
    <name type="scientific">Homo sapiens</name>
    <name type="common">Human</name>
    <dbReference type="NCBI Taxonomy" id="9606"/>
    <lineage>
        <taxon>Eukaryota</taxon>
        <taxon>Metazoa</taxon>
        <taxon>Chordata</taxon>
        <taxon>Craniata</taxon>
        <taxon>Vertebrata</taxon>
        <taxon>Euteleostomi</taxon>
        <taxon>Mammalia</taxon>
        <taxon>Eutheria</taxon>
        <taxon>Euarchontoglires</taxon>
        <taxon>Primates</taxon>
        <taxon>Haplorrhini</taxon>
        <taxon>Catarrhini</taxon>
        <taxon>Hominidae</taxon>
        <taxon>Homo</taxon>
    </lineage>
</organism>
<gene>
    <name evidence="2" type="primary">ASAP1</name>
</gene>
<proteinExistence type="evidence at transcript level"/>